<dbReference type="EMBL" id="BK015962">
    <property type="protein sequence ID" value="DAF87431.1"/>
    <property type="molecule type" value="Genomic_DNA"/>
</dbReference>
<evidence type="ECO:0000313" key="1">
    <source>
        <dbReference type="EMBL" id="DAF87431.1"/>
    </source>
</evidence>
<proteinExistence type="predicted"/>
<sequence length="70" mass="7823">MNWNDLSPEAKIYIELSPVEFAKTSMAASISLLENANSTKEYERIISNCVNLLTLCGKSIGYHPNFTLVK</sequence>
<accession>A0A8S5TZ27</accession>
<organism evidence="1">
    <name type="scientific">Siphoviridae sp. ctnPP24</name>
    <dbReference type="NCBI Taxonomy" id="2825662"/>
    <lineage>
        <taxon>Viruses</taxon>
        <taxon>Duplodnaviria</taxon>
        <taxon>Heunggongvirae</taxon>
        <taxon>Uroviricota</taxon>
        <taxon>Caudoviricetes</taxon>
    </lineage>
</organism>
<name>A0A8S5TZ27_9CAUD</name>
<reference evidence="1" key="1">
    <citation type="journal article" date="2021" name="Proc. Natl. Acad. Sci. U.S.A.">
        <title>A Catalog of Tens of Thousands of Viruses from Human Metagenomes Reveals Hidden Associations with Chronic Diseases.</title>
        <authorList>
            <person name="Tisza M.J."/>
            <person name="Buck C.B."/>
        </authorList>
    </citation>
    <scope>NUCLEOTIDE SEQUENCE</scope>
    <source>
        <strain evidence="1">CtnPP24</strain>
    </source>
</reference>
<protein>
    <submittedName>
        <fullName evidence="1">Uncharacterized protein</fullName>
    </submittedName>
</protein>